<evidence type="ECO:0000313" key="1">
    <source>
        <dbReference type="EnsemblProtists" id="Phyra81464"/>
    </source>
</evidence>
<dbReference type="InParanoid" id="H3GVP9"/>
<name>H3GVP9_PHYRM</name>
<proteinExistence type="predicted"/>
<accession>H3GVP9</accession>
<reference evidence="2" key="1">
    <citation type="journal article" date="2006" name="Science">
        <title>Phytophthora genome sequences uncover evolutionary origins and mechanisms of pathogenesis.</title>
        <authorList>
            <person name="Tyler B.M."/>
            <person name="Tripathy S."/>
            <person name="Zhang X."/>
            <person name="Dehal P."/>
            <person name="Jiang R.H."/>
            <person name="Aerts A."/>
            <person name="Arredondo F.D."/>
            <person name="Baxter L."/>
            <person name="Bensasson D."/>
            <person name="Beynon J.L."/>
            <person name="Chapman J."/>
            <person name="Damasceno C.M."/>
            <person name="Dorrance A.E."/>
            <person name="Dou D."/>
            <person name="Dickerman A.W."/>
            <person name="Dubchak I.L."/>
            <person name="Garbelotto M."/>
            <person name="Gijzen M."/>
            <person name="Gordon S.G."/>
            <person name="Govers F."/>
            <person name="Grunwald N.J."/>
            <person name="Huang W."/>
            <person name="Ivors K.L."/>
            <person name="Jones R.W."/>
            <person name="Kamoun S."/>
            <person name="Krampis K."/>
            <person name="Lamour K.H."/>
            <person name="Lee M.K."/>
            <person name="McDonald W.H."/>
            <person name="Medina M."/>
            <person name="Meijer H.J."/>
            <person name="Nordberg E.K."/>
            <person name="Maclean D.J."/>
            <person name="Ospina-Giraldo M.D."/>
            <person name="Morris P.F."/>
            <person name="Phuntumart V."/>
            <person name="Putnam N.H."/>
            <person name="Rash S."/>
            <person name="Rose J.K."/>
            <person name="Sakihama Y."/>
            <person name="Salamov A.A."/>
            <person name="Savidor A."/>
            <person name="Scheuring C.F."/>
            <person name="Smith B.M."/>
            <person name="Sobral B.W."/>
            <person name="Terry A."/>
            <person name="Torto-Alalibo T.A."/>
            <person name="Win J."/>
            <person name="Xu Z."/>
            <person name="Zhang H."/>
            <person name="Grigoriev I.V."/>
            <person name="Rokhsar D.S."/>
            <person name="Boore J.L."/>
        </authorList>
    </citation>
    <scope>NUCLEOTIDE SEQUENCE [LARGE SCALE GENOMIC DNA]</scope>
    <source>
        <strain evidence="2">Pr102</strain>
    </source>
</reference>
<reference evidence="1" key="2">
    <citation type="submission" date="2015-06" db="UniProtKB">
        <authorList>
            <consortium name="EnsemblProtists"/>
        </authorList>
    </citation>
    <scope>IDENTIFICATION</scope>
    <source>
        <strain evidence="1">Pr102</strain>
    </source>
</reference>
<dbReference type="EnsemblProtists" id="Phyra81464">
    <property type="protein sequence ID" value="Phyra81464"/>
    <property type="gene ID" value="Phyra81464"/>
</dbReference>
<evidence type="ECO:0000313" key="2">
    <source>
        <dbReference type="Proteomes" id="UP000005238"/>
    </source>
</evidence>
<organism evidence="1 2">
    <name type="scientific">Phytophthora ramorum</name>
    <name type="common">Sudden oak death agent</name>
    <dbReference type="NCBI Taxonomy" id="164328"/>
    <lineage>
        <taxon>Eukaryota</taxon>
        <taxon>Sar</taxon>
        <taxon>Stramenopiles</taxon>
        <taxon>Oomycota</taxon>
        <taxon>Peronosporomycetes</taxon>
        <taxon>Peronosporales</taxon>
        <taxon>Peronosporaceae</taxon>
        <taxon>Phytophthora</taxon>
    </lineage>
</organism>
<dbReference type="VEuPathDB" id="FungiDB:KRP22_3766"/>
<dbReference type="EMBL" id="DS566057">
    <property type="status" value="NOT_ANNOTATED_CDS"/>
    <property type="molecule type" value="Genomic_DNA"/>
</dbReference>
<dbReference type="VEuPathDB" id="FungiDB:KRP23_12761"/>
<dbReference type="AlphaFoldDB" id="H3GVP9"/>
<dbReference type="Proteomes" id="UP000005238">
    <property type="component" value="Unassembled WGS sequence"/>
</dbReference>
<protein>
    <submittedName>
        <fullName evidence="1">Uncharacterized protein</fullName>
    </submittedName>
</protein>
<keyword evidence="2" id="KW-1185">Reference proteome</keyword>
<dbReference type="HOGENOM" id="CLU_1664186_0_0_1"/>
<sequence>MGIEVVVDIIAIPLEIRFGVNFEKFQTDDAFLAIFMRYTPPDPQLERKRCPADTTGMGETDTVLLAKDEEIVMLGLHQYREKVEKPAARADISNPMLMLVNVEEAVKARNHLYGCGMKGPRQAAARGARCAAGVKFVHKGYCCPLWVTSPCCHASRGDV</sequence>
<dbReference type="STRING" id="164328.H3GVP9"/>